<evidence type="ECO:0000256" key="1">
    <source>
        <dbReference type="SAM" id="MobiDB-lite"/>
    </source>
</evidence>
<evidence type="ECO:0000313" key="3">
    <source>
        <dbReference type="EMBL" id="AWH93380.1"/>
    </source>
</evidence>
<keyword evidence="2" id="KW-0472">Membrane</keyword>
<feature type="transmembrane region" description="Helical" evidence="2">
    <location>
        <begin position="111"/>
        <end position="142"/>
    </location>
</feature>
<feature type="transmembrane region" description="Helical" evidence="2">
    <location>
        <begin position="183"/>
        <end position="204"/>
    </location>
</feature>
<gene>
    <name evidence="3" type="ORF">A6035_15660</name>
</gene>
<keyword evidence="2" id="KW-0812">Transmembrane</keyword>
<feature type="transmembrane region" description="Helical" evidence="2">
    <location>
        <begin position="256"/>
        <end position="275"/>
    </location>
</feature>
<dbReference type="EMBL" id="CP015449">
    <property type="protein sequence ID" value="AWH93380.1"/>
    <property type="molecule type" value="Genomic_DNA"/>
</dbReference>
<keyword evidence="2" id="KW-1133">Transmembrane helix</keyword>
<dbReference type="KEGG" id="dlu:A6035_15660"/>
<accession>A0A2S1RAR1</accession>
<feature type="transmembrane region" description="Helical" evidence="2">
    <location>
        <begin position="69"/>
        <end position="91"/>
    </location>
</feature>
<evidence type="ECO:0000313" key="4">
    <source>
        <dbReference type="Proteomes" id="UP000244928"/>
    </source>
</evidence>
<dbReference type="OrthoDB" id="8478704at2"/>
<dbReference type="AlphaFoldDB" id="A0A2S1RAR1"/>
<protein>
    <submittedName>
        <fullName evidence="3">Uncharacterized protein</fullName>
    </submittedName>
</protein>
<dbReference type="Proteomes" id="UP000244928">
    <property type="component" value="Chromosome"/>
</dbReference>
<proteinExistence type="predicted"/>
<feature type="transmembrane region" description="Helical" evidence="2">
    <location>
        <begin position="38"/>
        <end position="57"/>
    </location>
</feature>
<sequence>MLPLRRRILPLLCVFLGAPVAAEYLQAYLPFTGELWASLFGIVFFAPLYGGAALLIREVGVRYGMGWRGTLLLAAAFGLAMTGIIDMSMFGEERPDVPYWAELREPTLIEPLGVSIAATLSWTLGHVMMSVGAPLALLYALAPAHRGRPLLGKKGIPLTLFCAAVIALAVHQDGQQTYGYSLSPARVAVVLAVVVLLVGAAFVARHRPTRAPSNADDGGPGTQAEGFPRAGHPLPVAALVASGLVGKVLVDLAPSTWPGVAATVVLVAFAGLALSRASVRRPWGPREVGSVGVGLVIGAVLIGFAAPVPGGVPVAAKIAQSSVLLILALALLWLVIRRTGPGYRSSAAGSGASTGRGATVSSEGRNRPAANSRP</sequence>
<keyword evidence="4" id="KW-1185">Reference proteome</keyword>
<reference evidence="3 4" key="1">
    <citation type="submission" date="2016-04" db="EMBL/GenBank/DDBJ databases">
        <title>Complete genome sequence of Dietzia lutea YIM 80766T, a strain isolated from desert soil in Egypt.</title>
        <authorList>
            <person name="Zhao J."/>
            <person name="Hu B."/>
            <person name="Geng S."/>
            <person name="Nie Y."/>
            <person name="Tang Y."/>
        </authorList>
    </citation>
    <scope>NUCLEOTIDE SEQUENCE [LARGE SCALE GENOMIC DNA]</scope>
    <source>
        <strain evidence="3 4">YIM 80766</strain>
    </source>
</reference>
<dbReference type="RefSeq" id="WP_108848732.1">
    <property type="nucleotide sequence ID" value="NZ_CP015449.1"/>
</dbReference>
<feature type="transmembrane region" description="Helical" evidence="2">
    <location>
        <begin position="287"/>
        <end position="306"/>
    </location>
</feature>
<name>A0A2S1RAR1_9ACTN</name>
<feature type="region of interest" description="Disordered" evidence="1">
    <location>
        <begin position="343"/>
        <end position="374"/>
    </location>
</feature>
<evidence type="ECO:0000256" key="2">
    <source>
        <dbReference type="SAM" id="Phobius"/>
    </source>
</evidence>
<organism evidence="3 4">
    <name type="scientific">Dietzia lutea</name>
    <dbReference type="NCBI Taxonomy" id="546160"/>
    <lineage>
        <taxon>Bacteria</taxon>
        <taxon>Bacillati</taxon>
        <taxon>Actinomycetota</taxon>
        <taxon>Actinomycetes</taxon>
        <taxon>Mycobacteriales</taxon>
        <taxon>Dietziaceae</taxon>
        <taxon>Dietzia</taxon>
    </lineage>
</organism>
<feature type="transmembrane region" description="Helical" evidence="2">
    <location>
        <begin position="318"/>
        <end position="336"/>
    </location>
</feature>
<feature type="compositionally biased region" description="Low complexity" evidence="1">
    <location>
        <begin position="344"/>
        <end position="359"/>
    </location>
</feature>